<dbReference type="PANTHER" id="PTHR21541:SF3">
    <property type="entry name" value="STRUCTURE-SPECIFIC ENDONUCLEASE SUBUNIT SLX4"/>
    <property type="match status" value="1"/>
</dbReference>
<feature type="region of interest" description="Disordered" evidence="1">
    <location>
        <begin position="1"/>
        <end position="21"/>
    </location>
</feature>
<accession>A0A8J2L5Y1</accession>
<dbReference type="CDD" id="cd22999">
    <property type="entry name" value="SAP_SLX4"/>
    <property type="match status" value="1"/>
</dbReference>
<dbReference type="AlphaFoldDB" id="A0A8J2L5Y1"/>
<evidence type="ECO:0000313" key="2">
    <source>
        <dbReference type="EMBL" id="CAG7829330.1"/>
    </source>
</evidence>
<feature type="region of interest" description="Disordered" evidence="1">
    <location>
        <begin position="193"/>
        <end position="282"/>
    </location>
</feature>
<evidence type="ECO:0000313" key="3">
    <source>
        <dbReference type="Proteomes" id="UP000708208"/>
    </source>
</evidence>
<protein>
    <recommendedName>
        <fullName evidence="4">Structure-specific endonuclease subunit SLX4</fullName>
    </recommendedName>
</protein>
<evidence type="ECO:0008006" key="4">
    <source>
        <dbReference type="Google" id="ProtNLM"/>
    </source>
</evidence>
<comment type="caution">
    <text evidence="2">The sequence shown here is derived from an EMBL/GenBank/DDBJ whole genome shotgun (WGS) entry which is preliminary data.</text>
</comment>
<dbReference type="GO" id="GO:0033557">
    <property type="term" value="C:Slx1-Slx4 complex"/>
    <property type="evidence" value="ECO:0007669"/>
    <property type="project" value="TreeGrafter"/>
</dbReference>
<keyword evidence="3" id="KW-1185">Reference proteome</keyword>
<name>A0A8J2L5Y1_9HEXA</name>
<proteinExistence type="predicted"/>
<dbReference type="GO" id="GO:0000712">
    <property type="term" value="P:resolution of meiotic recombination intermediates"/>
    <property type="evidence" value="ECO:0007669"/>
    <property type="project" value="TreeGrafter"/>
</dbReference>
<feature type="compositionally biased region" description="Basic residues" evidence="1">
    <location>
        <begin position="193"/>
        <end position="203"/>
    </location>
</feature>
<gene>
    <name evidence="2" type="ORF">AFUS01_LOCUS39199</name>
</gene>
<reference evidence="2" key="1">
    <citation type="submission" date="2021-06" db="EMBL/GenBank/DDBJ databases">
        <authorList>
            <person name="Hodson N. C."/>
            <person name="Mongue J. A."/>
            <person name="Jaron S. K."/>
        </authorList>
    </citation>
    <scope>NUCLEOTIDE SEQUENCE</scope>
</reference>
<dbReference type="Proteomes" id="UP000708208">
    <property type="component" value="Unassembled WGS sequence"/>
</dbReference>
<dbReference type="EMBL" id="CAJVCH010551013">
    <property type="protein sequence ID" value="CAG7829330.1"/>
    <property type="molecule type" value="Genomic_DNA"/>
</dbReference>
<organism evidence="2 3">
    <name type="scientific">Allacma fusca</name>
    <dbReference type="NCBI Taxonomy" id="39272"/>
    <lineage>
        <taxon>Eukaryota</taxon>
        <taxon>Metazoa</taxon>
        <taxon>Ecdysozoa</taxon>
        <taxon>Arthropoda</taxon>
        <taxon>Hexapoda</taxon>
        <taxon>Collembola</taxon>
        <taxon>Symphypleona</taxon>
        <taxon>Sminthuridae</taxon>
        <taxon>Allacma</taxon>
    </lineage>
</organism>
<dbReference type="PANTHER" id="PTHR21541">
    <property type="entry name" value="BTB POZ DOMAIN CONTAINING 12"/>
    <property type="match status" value="1"/>
</dbReference>
<dbReference type="OrthoDB" id="5576441at2759"/>
<evidence type="ECO:0000256" key="1">
    <source>
        <dbReference type="SAM" id="MobiDB-lite"/>
    </source>
</evidence>
<feature type="compositionally biased region" description="Polar residues" evidence="1">
    <location>
        <begin position="261"/>
        <end position="282"/>
    </location>
</feature>
<feature type="compositionally biased region" description="Basic residues" evidence="1">
    <location>
        <begin position="211"/>
        <end position="221"/>
    </location>
</feature>
<sequence>MGQKYGIDLTPNCTESDGDAHKQTKESFCQTVATENEDKYIQTDDGEIEREEFLNDARVDERSFQYHSKSMDFNHSYNNDSQSPDLFEDSFNDKVFANKLGDSITRKRRRTRSERSFKMSDDSDSDCIVVLDDEDTILLPIHHTEIHLPKIMSFFPANPLGVEVVTIPFLLTFLQMRTYSTCLRLLPLESKQPKKVSAKKQTRKKSDEHQKKCKRGKPRGRAKLDDNYFQFDSDEEDAMNPSLCSEGDSTTKPARKRATPPASQGTSTISRQSQSNPAQTPMLNYSLIDTPILKKELKRYGLKPLPRSKAKILLRHIYTETHK</sequence>